<dbReference type="RefSeq" id="XP_057392210.1">
    <property type="nucleotide sequence ID" value="XM_057536227.1"/>
</dbReference>
<evidence type="ECO:0000313" key="3">
    <source>
        <dbReference type="Proteomes" id="UP001652580"/>
    </source>
</evidence>
<proteinExistence type="predicted"/>
<name>A0ABM3SQU9_BALAC</name>
<protein>
    <submittedName>
        <fullName evidence="4">Uncharacterized protein C17orf50 homolog</fullName>
    </submittedName>
</protein>
<evidence type="ECO:0000256" key="1">
    <source>
        <dbReference type="SAM" id="MobiDB-lite"/>
    </source>
</evidence>
<keyword evidence="3" id="KW-1185">Reference proteome</keyword>
<dbReference type="PANTHER" id="PTHR37878">
    <property type="entry name" value="HYPOTHETICAL PROTEIN LOC689039"/>
    <property type="match status" value="1"/>
</dbReference>
<dbReference type="Proteomes" id="UP001652580">
    <property type="component" value="Chromosome 20"/>
</dbReference>
<dbReference type="PANTHER" id="PTHR37878:SF1">
    <property type="entry name" value="DUF4637 DOMAIN-CONTAINING PROTEIN"/>
    <property type="match status" value="1"/>
</dbReference>
<evidence type="ECO:0000313" key="4">
    <source>
        <dbReference type="RefSeq" id="XP_057392210.1"/>
    </source>
</evidence>
<accession>A0ABM3SQU9</accession>
<dbReference type="Pfam" id="PF15470">
    <property type="entry name" value="DUF4637"/>
    <property type="match status" value="1"/>
</dbReference>
<dbReference type="GeneID" id="130704550"/>
<feature type="compositionally biased region" description="Acidic residues" evidence="1">
    <location>
        <begin position="215"/>
        <end position="224"/>
    </location>
</feature>
<feature type="domain" description="DUF4637" evidence="2">
    <location>
        <begin position="285"/>
        <end position="327"/>
    </location>
</feature>
<feature type="compositionally biased region" description="Acidic residues" evidence="1">
    <location>
        <begin position="187"/>
        <end position="207"/>
    </location>
</feature>
<reference evidence="4" key="1">
    <citation type="submission" date="2025-08" db="UniProtKB">
        <authorList>
            <consortium name="RefSeq"/>
        </authorList>
    </citation>
    <scope>IDENTIFICATION</scope>
</reference>
<evidence type="ECO:0000259" key="2">
    <source>
        <dbReference type="Pfam" id="PF15470"/>
    </source>
</evidence>
<dbReference type="InterPro" id="IPR029174">
    <property type="entry name" value="DUF4637"/>
</dbReference>
<organism evidence="3 4">
    <name type="scientific">Balaenoptera acutorostrata</name>
    <name type="common">Common minke whale</name>
    <name type="synonym">Balaena rostrata</name>
    <dbReference type="NCBI Taxonomy" id="9767"/>
    <lineage>
        <taxon>Eukaryota</taxon>
        <taxon>Metazoa</taxon>
        <taxon>Chordata</taxon>
        <taxon>Craniata</taxon>
        <taxon>Vertebrata</taxon>
        <taxon>Euteleostomi</taxon>
        <taxon>Mammalia</taxon>
        <taxon>Eutheria</taxon>
        <taxon>Laurasiatheria</taxon>
        <taxon>Artiodactyla</taxon>
        <taxon>Whippomorpha</taxon>
        <taxon>Cetacea</taxon>
        <taxon>Mysticeti</taxon>
        <taxon>Balaenopteridae</taxon>
        <taxon>Balaenoptera</taxon>
    </lineage>
</organism>
<gene>
    <name evidence="4" type="primary">C20H17orf50</name>
</gene>
<feature type="region of interest" description="Disordered" evidence="1">
    <location>
        <begin position="178"/>
        <end position="237"/>
    </location>
</feature>
<sequence length="345" mass="37081">MPEGRDPIPPLQTWMEDHIMFPYQTGQPFPNRSAHGLGGQENFYLVRSEGALFLCCSSEASISNSAEALCAHLPAPPCRRCCWAFLSLQLGSAGNLESQALLCTGNPAHSVTLSWNPAGPGHLVRTVLRTTAYFFGGGRSVGLWATVRVPGYPGPSLTSSPSPAPAGVKTPLWKKELEQPGTREAEAEAEAAEEGSEEDEEEDEERPPEERAAEGDAEGGEAEGGEGRERGSVSYYPLRQESSTQQVALLRRADSGFWGWFSPFALLGGLAAPANRKRIPPEEPCVLETRRRRLRGGGCARCEILFCKKCGNLHSSPNYVAHCVLEHPDLREARASGGAGAAVGL</sequence>